<evidence type="ECO:0000313" key="4">
    <source>
        <dbReference type="Proteomes" id="UP000317238"/>
    </source>
</evidence>
<dbReference type="RefSeq" id="WP_145294192.1">
    <property type="nucleotide sequence ID" value="NZ_CP036319.1"/>
</dbReference>
<evidence type="ECO:0000313" key="3">
    <source>
        <dbReference type="EMBL" id="TWT71887.1"/>
    </source>
</evidence>
<evidence type="ECO:0000259" key="2">
    <source>
        <dbReference type="PROSITE" id="PS51186"/>
    </source>
</evidence>
<dbReference type="CDD" id="cd04301">
    <property type="entry name" value="NAT_SF"/>
    <property type="match status" value="1"/>
</dbReference>
<sequence>MTDSIDLNEYETQLIVRPMQIQDYDRLVAMQCACFPNMHPWGRDQIESQLAMFPEGQVVIEIDGKVVASSSSLRLRYDDNLEWHDWKKSADGGYIRNHQRDGDVLYGIEIMVDPQYRGMRLSRRLYDARKEYCVANNIQRMIVGGRLPGYHLCADKMKASEYVDRVMKKAIYDPVLTAQIANGFSLQGLIPNYLPSDKESCGYATYLEWRNLNYVPKSKRVLRRIVDSVRIGAVQYEMRAIDSFDDIAKQVRYFVDVAGDYKCDFVLFPELFSVQLLSTLPNMRPGEGARRLAEFTPQLLELFADLAVSYDVNLIPGSHLVLEDEHLYNVAFLCHRDGKIDKQYKLHITPSEQRWWGVEAGNELGVFDTDCGKVSIQICYDCEFPELGRIAADQGANLIFVPFNTDTRSGYLRVRQCAAARCIENEVFVAIAGCTGNLPFVENADIHYAQSAILTPCDVTFARDGIGAQANENIETVIIHDVDLELLRRHRIGGTVRNWNDRRTDLYDVVVRTPGDGSA</sequence>
<dbReference type="Pfam" id="PF00795">
    <property type="entry name" value="CN_hydrolase"/>
    <property type="match status" value="1"/>
</dbReference>
<keyword evidence="3" id="KW-0378">Hydrolase</keyword>
<dbReference type="Gene3D" id="3.40.630.30">
    <property type="match status" value="1"/>
</dbReference>
<dbReference type="SUPFAM" id="SSF56317">
    <property type="entry name" value="Carbon-nitrogen hydrolase"/>
    <property type="match status" value="1"/>
</dbReference>
<dbReference type="InterPro" id="IPR016181">
    <property type="entry name" value="Acyl_CoA_acyltransferase"/>
</dbReference>
<proteinExistence type="predicted"/>
<dbReference type="Proteomes" id="UP000317238">
    <property type="component" value="Unassembled WGS sequence"/>
</dbReference>
<comment type="caution">
    <text evidence="3">The sequence shown here is derived from an EMBL/GenBank/DDBJ whole genome shotgun (WGS) entry which is preliminary data.</text>
</comment>
<feature type="domain" description="CN hydrolase" evidence="1">
    <location>
        <begin position="229"/>
        <end position="484"/>
    </location>
</feature>
<dbReference type="PANTHER" id="PTHR23088">
    <property type="entry name" value="NITRILASE-RELATED"/>
    <property type="match status" value="1"/>
</dbReference>
<name>A0A5C5Y893_9PLAN</name>
<organism evidence="3 4">
    <name type="scientific">Crateriforma conspicua</name>
    <dbReference type="NCBI Taxonomy" id="2527996"/>
    <lineage>
        <taxon>Bacteria</taxon>
        <taxon>Pseudomonadati</taxon>
        <taxon>Planctomycetota</taxon>
        <taxon>Planctomycetia</taxon>
        <taxon>Planctomycetales</taxon>
        <taxon>Planctomycetaceae</taxon>
        <taxon>Crateriforma</taxon>
    </lineage>
</organism>
<dbReference type="SUPFAM" id="SSF55729">
    <property type="entry name" value="Acyl-CoA N-acyltransferases (Nat)"/>
    <property type="match status" value="1"/>
</dbReference>
<dbReference type="GO" id="GO:0016787">
    <property type="term" value="F:hydrolase activity"/>
    <property type="evidence" value="ECO:0007669"/>
    <property type="project" value="UniProtKB-KW"/>
</dbReference>
<reference evidence="3 4" key="1">
    <citation type="submission" date="2019-02" db="EMBL/GenBank/DDBJ databases">
        <title>Deep-cultivation of Planctomycetes and their phenomic and genomic characterization uncovers novel biology.</title>
        <authorList>
            <person name="Wiegand S."/>
            <person name="Jogler M."/>
            <person name="Boedeker C."/>
            <person name="Pinto D."/>
            <person name="Vollmers J."/>
            <person name="Rivas-Marin E."/>
            <person name="Kohn T."/>
            <person name="Peeters S.H."/>
            <person name="Heuer A."/>
            <person name="Rast P."/>
            <person name="Oberbeckmann S."/>
            <person name="Bunk B."/>
            <person name="Jeske O."/>
            <person name="Meyerdierks A."/>
            <person name="Storesund J.E."/>
            <person name="Kallscheuer N."/>
            <person name="Luecker S."/>
            <person name="Lage O.M."/>
            <person name="Pohl T."/>
            <person name="Merkel B.J."/>
            <person name="Hornburger P."/>
            <person name="Mueller R.-W."/>
            <person name="Bruemmer F."/>
            <person name="Labrenz M."/>
            <person name="Spormann A.M."/>
            <person name="Op Den Camp H."/>
            <person name="Overmann J."/>
            <person name="Amann R."/>
            <person name="Jetten M.S.M."/>
            <person name="Mascher T."/>
            <person name="Medema M.H."/>
            <person name="Devos D.P."/>
            <person name="Kaster A.-K."/>
            <person name="Ovreas L."/>
            <person name="Rohde M."/>
            <person name="Galperin M.Y."/>
            <person name="Jogler C."/>
        </authorList>
    </citation>
    <scope>NUCLEOTIDE SEQUENCE [LARGE SCALE GENOMIC DNA]</scope>
    <source>
        <strain evidence="3 4">Pan14r</strain>
    </source>
</reference>
<dbReference type="CDD" id="cd07574">
    <property type="entry name" value="nitrilase_Rim1_like"/>
    <property type="match status" value="1"/>
</dbReference>
<dbReference type="PANTHER" id="PTHR23088:SF50">
    <property type="entry name" value="HYDROLASE YHCX"/>
    <property type="match status" value="1"/>
</dbReference>
<dbReference type="InterPro" id="IPR000182">
    <property type="entry name" value="GNAT_dom"/>
</dbReference>
<dbReference type="OrthoDB" id="9811121at2"/>
<dbReference type="Gene3D" id="3.60.110.10">
    <property type="entry name" value="Carbon-nitrogen hydrolase"/>
    <property type="match status" value="1"/>
</dbReference>
<dbReference type="PROSITE" id="PS50263">
    <property type="entry name" value="CN_HYDROLASE"/>
    <property type="match status" value="1"/>
</dbReference>
<gene>
    <name evidence="3" type="ORF">Pan14r_42040</name>
</gene>
<accession>A0A5C5Y893</accession>
<dbReference type="PROSITE" id="PS51186">
    <property type="entry name" value="GNAT"/>
    <property type="match status" value="1"/>
</dbReference>
<dbReference type="AlphaFoldDB" id="A0A5C5Y893"/>
<dbReference type="GO" id="GO:0016747">
    <property type="term" value="F:acyltransferase activity, transferring groups other than amino-acyl groups"/>
    <property type="evidence" value="ECO:0007669"/>
    <property type="project" value="InterPro"/>
</dbReference>
<dbReference type="InterPro" id="IPR003010">
    <property type="entry name" value="C-N_Hydrolase"/>
</dbReference>
<dbReference type="Pfam" id="PF00583">
    <property type="entry name" value="Acetyltransf_1"/>
    <property type="match status" value="1"/>
</dbReference>
<dbReference type="EMBL" id="SJPL01000001">
    <property type="protein sequence ID" value="TWT71887.1"/>
    <property type="molecule type" value="Genomic_DNA"/>
</dbReference>
<feature type="domain" description="N-acetyltransferase" evidence="2">
    <location>
        <begin position="14"/>
        <end position="213"/>
    </location>
</feature>
<dbReference type="InterPro" id="IPR036526">
    <property type="entry name" value="C-N_Hydrolase_sf"/>
</dbReference>
<protein>
    <submittedName>
        <fullName evidence="3">C-N hydrolase family amidase</fullName>
    </submittedName>
</protein>
<evidence type="ECO:0000259" key="1">
    <source>
        <dbReference type="PROSITE" id="PS50263"/>
    </source>
</evidence>
<keyword evidence="4" id="KW-1185">Reference proteome</keyword>